<comment type="similarity">
    <text evidence="2 16">Belongs to the glycosyl hydrolase 5 (cellulase A) family.</text>
</comment>
<evidence type="ECO:0000256" key="17">
    <source>
        <dbReference type="SAM" id="MobiDB-lite"/>
    </source>
</evidence>
<feature type="domain" description="Glycoside hydrolase family 5" evidence="18">
    <location>
        <begin position="233"/>
        <end position="369"/>
    </location>
</feature>
<dbReference type="PANTHER" id="PTHR31297:SF34">
    <property type="entry name" value="GLUCAN 1,3-BETA-GLUCOSIDASE 2"/>
    <property type="match status" value="1"/>
</dbReference>
<evidence type="ECO:0000256" key="15">
    <source>
        <dbReference type="ARBA" id="ARBA00041260"/>
    </source>
</evidence>
<dbReference type="GeneID" id="17287353"/>
<evidence type="ECO:0000259" key="18">
    <source>
        <dbReference type="Pfam" id="PF00150"/>
    </source>
</evidence>
<dbReference type="InterPro" id="IPR017853">
    <property type="entry name" value="GH"/>
</dbReference>
<keyword evidence="10 16" id="KW-0326">Glycosidase</keyword>
<name>A0A0D3L248_EMIH1</name>
<dbReference type="Gene3D" id="3.20.20.80">
    <property type="entry name" value="Glycosidases"/>
    <property type="match status" value="1"/>
</dbReference>
<dbReference type="PANTHER" id="PTHR31297">
    <property type="entry name" value="GLUCAN ENDO-1,6-BETA-GLUCOSIDASE B"/>
    <property type="match status" value="1"/>
</dbReference>
<reference evidence="20" key="1">
    <citation type="journal article" date="2013" name="Nature">
        <title>Pan genome of the phytoplankton Emiliania underpins its global distribution.</title>
        <authorList>
            <person name="Read B.A."/>
            <person name="Kegel J."/>
            <person name="Klute M.J."/>
            <person name="Kuo A."/>
            <person name="Lefebvre S.C."/>
            <person name="Maumus F."/>
            <person name="Mayer C."/>
            <person name="Miller J."/>
            <person name="Monier A."/>
            <person name="Salamov A."/>
            <person name="Young J."/>
            <person name="Aguilar M."/>
            <person name="Claverie J.M."/>
            <person name="Frickenhaus S."/>
            <person name="Gonzalez K."/>
            <person name="Herman E.K."/>
            <person name="Lin Y.C."/>
            <person name="Napier J."/>
            <person name="Ogata H."/>
            <person name="Sarno A.F."/>
            <person name="Shmutz J."/>
            <person name="Schroeder D."/>
            <person name="de Vargas C."/>
            <person name="Verret F."/>
            <person name="von Dassow P."/>
            <person name="Valentin K."/>
            <person name="Van de Peer Y."/>
            <person name="Wheeler G."/>
            <person name="Dacks J.B."/>
            <person name="Delwiche C.F."/>
            <person name="Dyhrman S.T."/>
            <person name="Glockner G."/>
            <person name="John U."/>
            <person name="Richards T."/>
            <person name="Worden A.Z."/>
            <person name="Zhang X."/>
            <person name="Grigoriev I.V."/>
            <person name="Allen A.E."/>
            <person name="Bidle K."/>
            <person name="Borodovsky M."/>
            <person name="Bowler C."/>
            <person name="Brownlee C."/>
            <person name="Cock J.M."/>
            <person name="Elias M."/>
            <person name="Gladyshev V.N."/>
            <person name="Groth M."/>
            <person name="Guda C."/>
            <person name="Hadaegh A."/>
            <person name="Iglesias-Rodriguez M.D."/>
            <person name="Jenkins J."/>
            <person name="Jones B.M."/>
            <person name="Lawson T."/>
            <person name="Leese F."/>
            <person name="Lindquist E."/>
            <person name="Lobanov A."/>
            <person name="Lomsadze A."/>
            <person name="Malik S.B."/>
            <person name="Marsh M.E."/>
            <person name="Mackinder L."/>
            <person name="Mock T."/>
            <person name="Mueller-Roeber B."/>
            <person name="Pagarete A."/>
            <person name="Parker M."/>
            <person name="Probert I."/>
            <person name="Quesneville H."/>
            <person name="Raines C."/>
            <person name="Rensing S.A."/>
            <person name="Riano-Pachon D.M."/>
            <person name="Richier S."/>
            <person name="Rokitta S."/>
            <person name="Shiraiwa Y."/>
            <person name="Soanes D.M."/>
            <person name="van der Giezen M."/>
            <person name="Wahlund T.M."/>
            <person name="Williams B."/>
            <person name="Wilson W."/>
            <person name="Wolfe G."/>
            <person name="Wurch L.L."/>
        </authorList>
    </citation>
    <scope>NUCLEOTIDE SEQUENCE</scope>
</reference>
<evidence type="ECO:0000256" key="11">
    <source>
        <dbReference type="ARBA" id="ARBA00023316"/>
    </source>
</evidence>
<evidence type="ECO:0000313" key="19">
    <source>
        <dbReference type="EnsemblProtists" id="EOD42083"/>
    </source>
</evidence>
<dbReference type="Pfam" id="PF00150">
    <property type="entry name" value="Cellulase"/>
    <property type="match status" value="1"/>
</dbReference>
<protein>
    <recommendedName>
        <fullName evidence="14">glucan 1,3-beta-glucosidase</fullName>
        <ecNumber evidence="14">3.2.1.58</ecNumber>
    </recommendedName>
    <alternativeName>
        <fullName evidence="15">Exo-1,3-beta-glucanase D</fullName>
    </alternativeName>
</protein>
<evidence type="ECO:0000256" key="14">
    <source>
        <dbReference type="ARBA" id="ARBA00038929"/>
    </source>
</evidence>
<dbReference type="RefSeq" id="XP_005794512.1">
    <property type="nucleotide sequence ID" value="XM_005794455.1"/>
</dbReference>
<evidence type="ECO:0000256" key="5">
    <source>
        <dbReference type="ARBA" id="ARBA00022801"/>
    </source>
</evidence>
<evidence type="ECO:0000313" key="20">
    <source>
        <dbReference type="Proteomes" id="UP000013827"/>
    </source>
</evidence>
<dbReference type="HOGENOM" id="CLU_468085_0_0_1"/>
<proteinExistence type="inferred from homology"/>
<dbReference type="SUPFAM" id="SSF51445">
    <property type="entry name" value="(Trans)glycosidases"/>
    <property type="match status" value="1"/>
</dbReference>
<evidence type="ECO:0000256" key="7">
    <source>
        <dbReference type="ARBA" id="ARBA00022989"/>
    </source>
</evidence>
<comment type="subcellular location">
    <subcellularLocation>
        <location evidence="1">Cell membrane</location>
        <topology evidence="1">Single-pass type II membrane protein</topology>
    </subcellularLocation>
</comment>
<evidence type="ECO:0000256" key="12">
    <source>
        <dbReference type="ARBA" id="ARBA00036824"/>
    </source>
</evidence>
<keyword evidence="11" id="KW-0961">Cell wall biogenesis/degradation</keyword>
<evidence type="ECO:0000256" key="4">
    <source>
        <dbReference type="ARBA" id="ARBA00022692"/>
    </source>
</evidence>
<keyword evidence="3" id="KW-1003">Cell membrane</keyword>
<feature type="region of interest" description="Disordered" evidence="17">
    <location>
        <begin position="548"/>
        <end position="583"/>
    </location>
</feature>
<keyword evidence="9" id="KW-0325">Glycoprotein</keyword>
<dbReference type="AlphaFoldDB" id="A0A0D3L248"/>
<evidence type="ECO:0000256" key="13">
    <source>
        <dbReference type="ARBA" id="ARBA00037126"/>
    </source>
</evidence>
<keyword evidence="6" id="KW-0735">Signal-anchor</keyword>
<dbReference type="GO" id="GO:0005886">
    <property type="term" value="C:plasma membrane"/>
    <property type="evidence" value="ECO:0007669"/>
    <property type="project" value="UniProtKB-SubCell"/>
</dbReference>
<dbReference type="PaxDb" id="2903-EOD42083"/>
<evidence type="ECO:0000256" key="9">
    <source>
        <dbReference type="ARBA" id="ARBA00023180"/>
    </source>
</evidence>
<keyword evidence="7" id="KW-1133">Transmembrane helix</keyword>
<dbReference type="GO" id="GO:0009986">
    <property type="term" value="C:cell surface"/>
    <property type="evidence" value="ECO:0007669"/>
    <property type="project" value="TreeGrafter"/>
</dbReference>
<dbReference type="GO" id="GO:0005576">
    <property type="term" value="C:extracellular region"/>
    <property type="evidence" value="ECO:0007669"/>
    <property type="project" value="TreeGrafter"/>
</dbReference>
<evidence type="ECO:0000256" key="2">
    <source>
        <dbReference type="ARBA" id="ARBA00005641"/>
    </source>
</evidence>
<sequence length="583" mass="64232">MSRSSNNRKQPLDYGTAAAIRDLCVHQAWHAVNLASGVPSDARCDAEAMNESIERLEHLSTRAIEHAKELASSCAWHAALQRMEEGYLGSGRVPAASPFSSSDAAAEAIEPLKVVHRTLAPSNGDLYELASGAAWYAANERSGLEDESAASLVSMCRAFERLYRLQRRPWRGVNLGGWLLLERGPSAPFYEANGIVGDDGEWDATEALSRDGGSGAVTALAYHRQRHFREGDLAEIARRGFNSVRLPFGYWIVTGPTHGDPYVGPSIELIDAAVEWAARHGLQVLLDLHGNPGGETEEKVCGRAKPDWSWEDWRRDEALEVIALLADRYKEYDHVTGLQVCNEPSRSCPPSELLAHYIEAVATVREAGMPPERVSVVCPCYFLEEDRRDFLKEWREACAAGELDGAVLDMHPYFFTPWSNEVTRGLVSDQAREEAESWDLLPACVVGEFSAAFHTYQGEPCCDRSAEGRQLLNDFLRVQQDAYSQHATHGHFYWTWSDGAVGCGRAPVLRVALGASLEVLYGLLSSRDRRAEWIGRVGVGPGAVERWIGGSQSPASDPALLRPPPRRESDAWQGPAVEALPWG</sequence>
<dbReference type="InterPro" id="IPR001547">
    <property type="entry name" value="Glyco_hydro_5"/>
</dbReference>
<evidence type="ECO:0000256" key="10">
    <source>
        <dbReference type="ARBA" id="ARBA00023295"/>
    </source>
</evidence>
<dbReference type="EC" id="3.2.1.58" evidence="14"/>
<keyword evidence="4" id="KW-0812">Transmembrane</keyword>
<dbReference type="GO" id="GO:0009251">
    <property type="term" value="P:glucan catabolic process"/>
    <property type="evidence" value="ECO:0007669"/>
    <property type="project" value="TreeGrafter"/>
</dbReference>
<dbReference type="GO" id="GO:0004338">
    <property type="term" value="F:glucan exo-1,3-beta-glucosidase activity"/>
    <property type="evidence" value="ECO:0007669"/>
    <property type="project" value="UniProtKB-EC"/>
</dbReference>
<reference evidence="19" key="2">
    <citation type="submission" date="2024-10" db="UniProtKB">
        <authorList>
            <consortium name="EnsemblProtists"/>
        </authorList>
    </citation>
    <scope>IDENTIFICATION</scope>
</reference>
<keyword evidence="5 16" id="KW-0378">Hydrolase</keyword>
<dbReference type="InterPro" id="IPR050386">
    <property type="entry name" value="Glycosyl_hydrolase_5"/>
</dbReference>
<dbReference type="STRING" id="2903.R1E396"/>
<keyword evidence="20" id="KW-1185">Reference proteome</keyword>
<evidence type="ECO:0000256" key="16">
    <source>
        <dbReference type="RuleBase" id="RU361153"/>
    </source>
</evidence>
<dbReference type="GO" id="GO:0071555">
    <property type="term" value="P:cell wall organization"/>
    <property type="evidence" value="ECO:0007669"/>
    <property type="project" value="UniProtKB-KW"/>
</dbReference>
<organism evidence="19 20">
    <name type="scientific">Emiliania huxleyi (strain CCMP1516)</name>
    <dbReference type="NCBI Taxonomy" id="280463"/>
    <lineage>
        <taxon>Eukaryota</taxon>
        <taxon>Haptista</taxon>
        <taxon>Haptophyta</taxon>
        <taxon>Prymnesiophyceae</taxon>
        <taxon>Isochrysidales</taxon>
        <taxon>Noelaerhabdaceae</taxon>
        <taxon>Emiliania</taxon>
    </lineage>
</organism>
<accession>A0A0D3L248</accession>
<evidence type="ECO:0000256" key="3">
    <source>
        <dbReference type="ARBA" id="ARBA00022475"/>
    </source>
</evidence>
<evidence type="ECO:0000256" key="1">
    <source>
        <dbReference type="ARBA" id="ARBA00004401"/>
    </source>
</evidence>
<evidence type="ECO:0000256" key="6">
    <source>
        <dbReference type="ARBA" id="ARBA00022968"/>
    </source>
</evidence>
<keyword evidence="8" id="KW-0472">Membrane</keyword>
<comment type="catalytic activity">
    <reaction evidence="12">
        <text>Successive hydrolysis of beta-D-glucose units from the non-reducing ends of (1-&gt;3)-beta-D-glucans, releasing alpha-glucose.</text>
        <dbReference type="EC" id="3.2.1.58"/>
    </reaction>
</comment>
<evidence type="ECO:0000256" key="8">
    <source>
        <dbReference type="ARBA" id="ARBA00023136"/>
    </source>
</evidence>
<comment type="function">
    <text evidence="13">Glucosidase involved in the degradation of cellulosic biomass. Active on lichenan.</text>
</comment>
<dbReference type="KEGG" id="ehx:EMIHUDRAFT_194789"/>
<dbReference type="Proteomes" id="UP000013827">
    <property type="component" value="Unassembled WGS sequence"/>
</dbReference>
<dbReference type="EnsemblProtists" id="EOD42083">
    <property type="protein sequence ID" value="EOD42083"/>
    <property type="gene ID" value="EMIHUDRAFT_194789"/>
</dbReference>